<feature type="region of interest" description="Disordered" evidence="1">
    <location>
        <begin position="1"/>
        <end position="30"/>
    </location>
</feature>
<gene>
    <name evidence="4" type="ORF">C4544_07340</name>
</gene>
<feature type="transmembrane region" description="Helical" evidence="2">
    <location>
        <begin position="41"/>
        <end position="62"/>
    </location>
</feature>
<dbReference type="SUPFAM" id="SSF52821">
    <property type="entry name" value="Rhodanese/Cell cycle control phosphatase"/>
    <property type="match status" value="1"/>
</dbReference>
<dbReference type="PROSITE" id="PS50206">
    <property type="entry name" value="RHODANESE_3"/>
    <property type="match status" value="1"/>
</dbReference>
<keyword evidence="2" id="KW-1133">Transmembrane helix</keyword>
<evidence type="ECO:0000256" key="1">
    <source>
        <dbReference type="SAM" id="MobiDB-lite"/>
    </source>
</evidence>
<evidence type="ECO:0000313" key="4">
    <source>
        <dbReference type="EMBL" id="RJO59918.1"/>
    </source>
</evidence>
<keyword evidence="2" id="KW-0812">Transmembrane</keyword>
<feature type="compositionally biased region" description="Polar residues" evidence="1">
    <location>
        <begin position="19"/>
        <end position="30"/>
    </location>
</feature>
<reference evidence="4 5" key="1">
    <citation type="journal article" date="2017" name="ISME J.">
        <title>Energy and carbon metabolisms in a deep terrestrial subsurface fluid microbial community.</title>
        <authorList>
            <person name="Momper L."/>
            <person name="Jungbluth S.P."/>
            <person name="Lee M.D."/>
            <person name="Amend J.P."/>
        </authorList>
    </citation>
    <scope>NUCLEOTIDE SEQUENCE [LARGE SCALE GENOMIC DNA]</scope>
    <source>
        <strain evidence="4">SURF_29</strain>
    </source>
</reference>
<protein>
    <submittedName>
        <fullName evidence="4">Rhodanese-like domain-containing protein</fullName>
    </submittedName>
</protein>
<evidence type="ECO:0000313" key="5">
    <source>
        <dbReference type="Proteomes" id="UP000285655"/>
    </source>
</evidence>
<dbReference type="Proteomes" id="UP000285655">
    <property type="component" value="Unassembled WGS sequence"/>
</dbReference>
<dbReference type="InterPro" id="IPR036873">
    <property type="entry name" value="Rhodanese-like_dom_sf"/>
</dbReference>
<evidence type="ECO:0000256" key="2">
    <source>
        <dbReference type="SAM" id="Phobius"/>
    </source>
</evidence>
<dbReference type="InterPro" id="IPR001763">
    <property type="entry name" value="Rhodanese-like_dom"/>
</dbReference>
<dbReference type="AlphaFoldDB" id="A0A419DA16"/>
<dbReference type="Gene3D" id="3.40.250.10">
    <property type="entry name" value="Rhodanese-like domain"/>
    <property type="match status" value="1"/>
</dbReference>
<name>A0A419DA16_9BACT</name>
<proteinExistence type="predicted"/>
<evidence type="ECO:0000259" key="3">
    <source>
        <dbReference type="PROSITE" id="PS50206"/>
    </source>
</evidence>
<feature type="domain" description="Rhodanese" evidence="3">
    <location>
        <begin position="112"/>
        <end position="200"/>
    </location>
</feature>
<organism evidence="4 5">
    <name type="scientific">candidate division WS5 bacterium</name>
    <dbReference type="NCBI Taxonomy" id="2093353"/>
    <lineage>
        <taxon>Bacteria</taxon>
        <taxon>candidate division WS5</taxon>
    </lineage>
</organism>
<keyword evidence="2" id="KW-0472">Membrane</keyword>
<comment type="caution">
    <text evidence="4">The sequence shown here is derived from an EMBL/GenBank/DDBJ whole genome shotgun (WGS) entry which is preliminary data.</text>
</comment>
<dbReference type="SMART" id="SM00450">
    <property type="entry name" value="RHOD"/>
    <property type="match status" value="1"/>
</dbReference>
<dbReference type="Pfam" id="PF00581">
    <property type="entry name" value="Rhodanese"/>
    <property type="match status" value="1"/>
</dbReference>
<accession>A0A419DA16</accession>
<sequence length="217" mass="25127">MNKKKSRINPDQIGVKYQPRSNRGQKPKIQTTKPLNPLKEIIIPFVVTSVTVFLLVYVIPLLSKNKKNVSKNEVVSLIEERSAPKEKIKELIELEKYLYIDPLVVLKLIDTGSEKIMIMDIRDSVSYKKAHIKGAVNYSTDKLKSDFQILKKKRIIIYGDTISSVQSKEVALSLIEKGIDARLMSVGWNEFRHFRNLWIPESQWDLIDINKYIEINE</sequence>
<dbReference type="EMBL" id="QZJW01000057">
    <property type="protein sequence ID" value="RJO59918.1"/>
    <property type="molecule type" value="Genomic_DNA"/>
</dbReference>